<accession>A0A2S7K0C0</accession>
<evidence type="ECO:0000259" key="9">
    <source>
        <dbReference type="Pfam" id="PF12704"/>
    </source>
</evidence>
<keyword evidence="11" id="KW-1185">Reference proteome</keyword>
<dbReference type="Proteomes" id="UP000239504">
    <property type="component" value="Unassembled WGS sequence"/>
</dbReference>
<dbReference type="RefSeq" id="WP_104831178.1">
    <property type="nucleotide sequence ID" value="NZ_PJCH01000015.1"/>
</dbReference>
<dbReference type="PANTHER" id="PTHR30489">
    <property type="entry name" value="LIPOPROTEIN-RELEASING SYSTEM TRANSMEMBRANE PROTEIN LOLE"/>
    <property type="match status" value="1"/>
</dbReference>
<feature type="domain" description="MacB-like periplasmic core" evidence="9">
    <location>
        <begin position="17"/>
        <end position="237"/>
    </location>
</feature>
<comment type="similarity">
    <text evidence="2">Belongs to the ABC-4 integral membrane protein family. LolC/E subfamily.</text>
</comment>
<evidence type="ECO:0000256" key="6">
    <source>
        <dbReference type="ARBA" id="ARBA00023136"/>
    </source>
</evidence>
<reference evidence="10 11" key="1">
    <citation type="submission" date="2017-12" db="EMBL/GenBank/DDBJ databases">
        <authorList>
            <person name="Hurst M.R.H."/>
        </authorList>
    </citation>
    <scope>NUCLEOTIDE SEQUENCE [LARGE SCALE GENOMIC DNA]</scope>
    <source>
        <strain evidence="10 11">SY-3-19</strain>
    </source>
</reference>
<comment type="subcellular location">
    <subcellularLocation>
        <location evidence="1">Cell membrane</location>
        <topology evidence="1">Multi-pass membrane protein</topology>
    </subcellularLocation>
</comment>
<dbReference type="GO" id="GO:0044874">
    <property type="term" value="P:lipoprotein localization to outer membrane"/>
    <property type="evidence" value="ECO:0007669"/>
    <property type="project" value="TreeGrafter"/>
</dbReference>
<dbReference type="Pfam" id="PF12704">
    <property type="entry name" value="MacB_PCD"/>
    <property type="match status" value="1"/>
</dbReference>
<keyword evidence="3" id="KW-1003">Cell membrane</keyword>
<evidence type="ECO:0000256" key="1">
    <source>
        <dbReference type="ARBA" id="ARBA00004651"/>
    </source>
</evidence>
<evidence type="ECO:0000256" key="4">
    <source>
        <dbReference type="ARBA" id="ARBA00022692"/>
    </source>
</evidence>
<keyword evidence="5 7" id="KW-1133">Transmembrane helix</keyword>
<evidence type="ECO:0000256" key="2">
    <source>
        <dbReference type="ARBA" id="ARBA00005236"/>
    </source>
</evidence>
<keyword evidence="6 7" id="KW-0472">Membrane</keyword>
<evidence type="ECO:0000259" key="8">
    <source>
        <dbReference type="Pfam" id="PF02687"/>
    </source>
</evidence>
<gene>
    <name evidence="10" type="ORF">CW354_16395</name>
</gene>
<feature type="domain" description="ABC3 transporter permease C-terminal" evidence="8">
    <location>
        <begin position="270"/>
        <end position="399"/>
    </location>
</feature>
<dbReference type="InterPro" id="IPR051447">
    <property type="entry name" value="Lipoprotein-release_system"/>
</dbReference>
<protein>
    <recommendedName>
        <fullName evidence="12">ABC transporter permease</fullName>
    </recommendedName>
</protein>
<proteinExistence type="inferred from homology"/>
<organism evidence="10 11">
    <name type="scientific">Hyphococcus luteus</name>
    <dbReference type="NCBI Taxonomy" id="2058213"/>
    <lineage>
        <taxon>Bacteria</taxon>
        <taxon>Pseudomonadati</taxon>
        <taxon>Pseudomonadota</taxon>
        <taxon>Alphaproteobacteria</taxon>
        <taxon>Parvularculales</taxon>
        <taxon>Parvularculaceae</taxon>
        <taxon>Hyphococcus</taxon>
    </lineage>
</organism>
<dbReference type="InterPro" id="IPR025857">
    <property type="entry name" value="MacB_PCD"/>
</dbReference>
<dbReference type="GO" id="GO:0098797">
    <property type="term" value="C:plasma membrane protein complex"/>
    <property type="evidence" value="ECO:0007669"/>
    <property type="project" value="TreeGrafter"/>
</dbReference>
<dbReference type="Pfam" id="PF02687">
    <property type="entry name" value="FtsX"/>
    <property type="match status" value="1"/>
</dbReference>
<feature type="transmembrane region" description="Helical" evidence="7">
    <location>
        <begin position="373"/>
        <end position="394"/>
    </location>
</feature>
<dbReference type="OrthoDB" id="9770036at2"/>
<evidence type="ECO:0008006" key="12">
    <source>
        <dbReference type="Google" id="ProtNLM"/>
    </source>
</evidence>
<dbReference type="InterPro" id="IPR003838">
    <property type="entry name" value="ABC3_permease_C"/>
</dbReference>
<sequence length="406" mass="43470">MLFALAWRNIWRQPRRTALSLISIVLASAITIFLLALQQGSYSAMKENVLSLLDGFAQVQPEGYADDPSLRKAIDEPDALAARLETLEAVTAAAPRALTYVILSNGPRSYGSAVIGVDPSIETKVSTLDASIKEGRYLKPGDDGVTVIGAGLARNLKLKVGDELTMLGAARDGSVAADIVTVVGVFATGAPEIDRQVIETPISRFQSIFAMEGEANMIAVKGRRLADIQNALPELRTIAEEEGLVLRNWTELEPALHDVIMLDASFSVLLYVSLVVVVVFIILNTLLMSVLERTREFGMLMAIGMRPSEIGAMVWLELLFLAGIGAGLGIAFGAGITAWVEGRGLVFSGAEALFSQWNMPSTLYPDLNWTTALAGPLAIACSIGLAGLVPYARVRRLEPVSAMRAA</sequence>
<dbReference type="EMBL" id="PJCH01000015">
    <property type="protein sequence ID" value="PQA85965.1"/>
    <property type="molecule type" value="Genomic_DNA"/>
</dbReference>
<evidence type="ECO:0000256" key="7">
    <source>
        <dbReference type="SAM" id="Phobius"/>
    </source>
</evidence>
<evidence type="ECO:0000313" key="11">
    <source>
        <dbReference type="Proteomes" id="UP000239504"/>
    </source>
</evidence>
<evidence type="ECO:0000256" key="5">
    <source>
        <dbReference type="ARBA" id="ARBA00022989"/>
    </source>
</evidence>
<feature type="transmembrane region" description="Helical" evidence="7">
    <location>
        <begin position="268"/>
        <end position="291"/>
    </location>
</feature>
<feature type="transmembrane region" description="Helical" evidence="7">
    <location>
        <begin position="18"/>
        <end position="37"/>
    </location>
</feature>
<comment type="caution">
    <text evidence="10">The sequence shown here is derived from an EMBL/GenBank/DDBJ whole genome shotgun (WGS) entry which is preliminary data.</text>
</comment>
<evidence type="ECO:0000313" key="10">
    <source>
        <dbReference type="EMBL" id="PQA85965.1"/>
    </source>
</evidence>
<evidence type="ECO:0000256" key="3">
    <source>
        <dbReference type="ARBA" id="ARBA00022475"/>
    </source>
</evidence>
<feature type="transmembrane region" description="Helical" evidence="7">
    <location>
        <begin position="312"/>
        <end position="340"/>
    </location>
</feature>
<name>A0A2S7K0C0_9PROT</name>
<dbReference type="PANTHER" id="PTHR30489:SF0">
    <property type="entry name" value="LIPOPROTEIN-RELEASING SYSTEM TRANSMEMBRANE PROTEIN LOLE"/>
    <property type="match status" value="1"/>
</dbReference>
<dbReference type="AlphaFoldDB" id="A0A2S7K0C0"/>
<keyword evidence="4 7" id="KW-0812">Transmembrane</keyword>